<proteinExistence type="predicted"/>
<evidence type="ECO:0000313" key="1">
    <source>
        <dbReference type="EMBL" id="MDT0497603.1"/>
    </source>
</evidence>
<comment type="caution">
    <text evidence="1">The sequence shown here is derived from an EMBL/GenBank/DDBJ whole genome shotgun (WGS) entry which is preliminary data.</text>
</comment>
<name>A0ABU2WIA5_9GAMM</name>
<accession>A0ABU2WIA5</accession>
<reference evidence="1 2" key="1">
    <citation type="submission" date="2023-09" db="EMBL/GenBank/DDBJ databases">
        <authorList>
            <person name="Rey-Velasco X."/>
        </authorList>
    </citation>
    <scope>NUCLEOTIDE SEQUENCE [LARGE SCALE GENOMIC DNA]</scope>
    <source>
        <strain evidence="1 2">W345</strain>
    </source>
</reference>
<dbReference type="InterPro" id="IPR039535">
    <property type="entry name" value="ASST-like"/>
</dbReference>
<dbReference type="InterPro" id="IPR011044">
    <property type="entry name" value="Quino_amine_DH_bsu"/>
</dbReference>
<sequence>MLDRVGDALYKLVLILCVAFLAFCAGSFVVLGKVFPYELFRDAYLAGNALIHQRTDYIDPVKTDLYGKASTPQRGVVSFDPDLVQSGLTLYTSGHTQKAFLIDFQGNVVHEWYMPYSKVWDKSSAVTDPVDDVNTYFRKALMYPNGDLLVVYDGVGDTPHGYGLVKMDRDSKLIWKYLERGHHDIDIAPDGRVFTLTHAITHHVIEKATFLQPPRIDDYLVELSPEGKQLKKIPLLETFVNSPFRGMLDIVPWYLLDAGDFLHTNGVDYVTAEMAAVFDFAKEGQVLISMREPGALALIDLEQEKMSWAIRGPWIGQHDPDMLPNGHFLLFDNNGHFGPGGRSKILEFDPKTYEVSWSYTGTEDKPFHSVIRGVQERLANGNTLISDAQNGRMLEVTPDNRIAWEYMNPERRGDKDAYIPIISGAHRVDPTMLDADFRNTLKTPQGG</sequence>
<organism evidence="1 2">
    <name type="scientific">Banduia mediterranea</name>
    <dbReference type="NCBI Taxonomy" id="3075609"/>
    <lineage>
        <taxon>Bacteria</taxon>
        <taxon>Pseudomonadati</taxon>
        <taxon>Pseudomonadota</taxon>
        <taxon>Gammaproteobacteria</taxon>
        <taxon>Nevskiales</taxon>
        <taxon>Algiphilaceae</taxon>
        <taxon>Banduia</taxon>
    </lineage>
</organism>
<dbReference type="EMBL" id="JAVRIC010000011">
    <property type="protein sequence ID" value="MDT0497603.1"/>
    <property type="molecule type" value="Genomic_DNA"/>
</dbReference>
<dbReference type="SUPFAM" id="SSF50969">
    <property type="entry name" value="YVTN repeat-like/Quinoprotein amine dehydrogenase"/>
    <property type="match status" value="1"/>
</dbReference>
<dbReference type="RefSeq" id="WP_311364995.1">
    <property type="nucleotide sequence ID" value="NZ_JAVRIC010000011.1"/>
</dbReference>
<dbReference type="PANTHER" id="PTHR35340:SF5">
    <property type="entry name" value="ASST-DOMAIN-CONTAINING PROTEIN"/>
    <property type="match status" value="1"/>
</dbReference>
<dbReference type="Proteomes" id="UP001254608">
    <property type="component" value="Unassembled WGS sequence"/>
</dbReference>
<protein>
    <submittedName>
        <fullName evidence="1">Arylsulfotransferase family protein</fullName>
    </submittedName>
</protein>
<dbReference type="InterPro" id="IPR053143">
    <property type="entry name" value="Arylsulfate_ST"/>
</dbReference>
<evidence type="ECO:0000313" key="2">
    <source>
        <dbReference type="Proteomes" id="UP001254608"/>
    </source>
</evidence>
<dbReference type="PANTHER" id="PTHR35340">
    <property type="entry name" value="PQQ ENZYME REPEAT PROTEIN-RELATED"/>
    <property type="match status" value="1"/>
</dbReference>
<keyword evidence="2" id="KW-1185">Reference proteome</keyword>
<gene>
    <name evidence="1" type="ORF">RM530_09540</name>
</gene>
<dbReference type="Pfam" id="PF14269">
    <property type="entry name" value="Arylsulfotran_2"/>
    <property type="match status" value="1"/>
</dbReference>